<accession>A0A368FM56</accession>
<dbReference type="EMBL" id="JOJR01000940">
    <property type="protein sequence ID" value="RCN33321.1"/>
    <property type="molecule type" value="Genomic_DNA"/>
</dbReference>
<evidence type="ECO:0000313" key="2">
    <source>
        <dbReference type="Proteomes" id="UP000252519"/>
    </source>
</evidence>
<proteinExistence type="predicted"/>
<evidence type="ECO:0000313" key="1">
    <source>
        <dbReference type="EMBL" id="RCN33321.1"/>
    </source>
</evidence>
<comment type="caution">
    <text evidence="1">The sequence shown here is derived from an EMBL/GenBank/DDBJ whole genome shotgun (WGS) entry which is preliminary data.</text>
</comment>
<reference evidence="1 2" key="1">
    <citation type="submission" date="2014-10" db="EMBL/GenBank/DDBJ databases">
        <title>Draft genome of the hookworm Ancylostoma caninum.</title>
        <authorList>
            <person name="Mitreva M."/>
        </authorList>
    </citation>
    <scope>NUCLEOTIDE SEQUENCE [LARGE SCALE GENOMIC DNA]</scope>
    <source>
        <strain evidence="1 2">Baltimore</strain>
    </source>
</reference>
<organism evidence="1 2">
    <name type="scientific">Ancylostoma caninum</name>
    <name type="common">Dog hookworm</name>
    <dbReference type="NCBI Taxonomy" id="29170"/>
    <lineage>
        <taxon>Eukaryota</taxon>
        <taxon>Metazoa</taxon>
        <taxon>Ecdysozoa</taxon>
        <taxon>Nematoda</taxon>
        <taxon>Chromadorea</taxon>
        <taxon>Rhabditida</taxon>
        <taxon>Rhabditina</taxon>
        <taxon>Rhabditomorpha</taxon>
        <taxon>Strongyloidea</taxon>
        <taxon>Ancylostomatidae</taxon>
        <taxon>Ancylostomatinae</taxon>
        <taxon>Ancylostoma</taxon>
    </lineage>
</organism>
<gene>
    <name evidence="1" type="ORF">ANCCAN_20858</name>
</gene>
<dbReference type="Proteomes" id="UP000252519">
    <property type="component" value="Unassembled WGS sequence"/>
</dbReference>
<dbReference type="AlphaFoldDB" id="A0A368FM56"/>
<sequence length="165" mass="18695">MFSERILVSSSQMVPVRLVHATNACPLMCLTLLRTLHHSCAIAWISVPPLVRRDSLPSAVYYAAVHPITGSIQVAKKSNQTDYQALFATDPECHDIFHVLHGALRYYGCSTIWTHGLSLCVKRHGSKKCHYRGFGHSRHYVLAKRRRYEWAELTVDNGVFVKCKS</sequence>
<name>A0A368FM56_ANCCA</name>
<keyword evidence="2" id="KW-1185">Reference proteome</keyword>
<protein>
    <submittedName>
        <fullName evidence="1">Uncharacterized protein</fullName>
    </submittedName>
</protein>